<evidence type="ECO:0000313" key="3">
    <source>
        <dbReference type="Proteomes" id="UP000602745"/>
    </source>
</evidence>
<dbReference type="EMBL" id="BMCP01000001">
    <property type="protein sequence ID" value="GGE31604.1"/>
    <property type="molecule type" value="Genomic_DNA"/>
</dbReference>
<organism evidence="2 3">
    <name type="scientific">Agaricicola taiwanensis</name>
    <dbReference type="NCBI Taxonomy" id="591372"/>
    <lineage>
        <taxon>Bacteria</taxon>
        <taxon>Pseudomonadati</taxon>
        <taxon>Pseudomonadota</taxon>
        <taxon>Alphaproteobacteria</taxon>
        <taxon>Rhodobacterales</taxon>
        <taxon>Paracoccaceae</taxon>
        <taxon>Agaricicola</taxon>
    </lineage>
</organism>
<name>A0A8J2YG04_9RHOB</name>
<reference evidence="2" key="2">
    <citation type="submission" date="2020-09" db="EMBL/GenBank/DDBJ databases">
        <authorList>
            <person name="Sun Q."/>
            <person name="Sedlacek I."/>
        </authorList>
    </citation>
    <scope>NUCLEOTIDE SEQUENCE</scope>
    <source>
        <strain evidence="2">CCM 7684</strain>
    </source>
</reference>
<sequence>MSDDEKPGRQPTEAELRKARLAQQLRDNLKRRKAQMRARRHDAGTKQPAKDENG</sequence>
<feature type="compositionally biased region" description="Basic and acidic residues" evidence="1">
    <location>
        <begin position="41"/>
        <end position="54"/>
    </location>
</feature>
<comment type="caution">
    <text evidence="2">The sequence shown here is derived from an EMBL/GenBank/DDBJ whole genome shotgun (WGS) entry which is preliminary data.</text>
</comment>
<reference evidence="2" key="1">
    <citation type="journal article" date="2014" name="Int. J. Syst. Evol. Microbiol.">
        <title>Complete genome sequence of Corynebacterium casei LMG S-19264T (=DSM 44701T), isolated from a smear-ripened cheese.</title>
        <authorList>
            <consortium name="US DOE Joint Genome Institute (JGI-PGF)"/>
            <person name="Walter F."/>
            <person name="Albersmeier A."/>
            <person name="Kalinowski J."/>
            <person name="Ruckert C."/>
        </authorList>
    </citation>
    <scope>NUCLEOTIDE SEQUENCE</scope>
    <source>
        <strain evidence="2">CCM 7684</strain>
    </source>
</reference>
<gene>
    <name evidence="2" type="ORF">GCM10007276_05970</name>
</gene>
<dbReference type="AlphaFoldDB" id="A0A8J2YG04"/>
<dbReference type="RefSeq" id="WP_188408206.1">
    <property type="nucleotide sequence ID" value="NZ_BMCP01000001.1"/>
</dbReference>
<accession>A0A8J2YG04</accession>
<dbReference type="Proteomes" id="UP000602745">
    <property type="component" value="Unassembled WGS sequence"/>
</dbReference>
<evidence type="ECO:0000256" key="1">
    <source>
        <dbReference type="SAM" id="MobiDB-lite"/>
    </source>
</evidence>
<feature type="compositionally biased region" description="Basic residues" evidence="1">
    <location>
        <begin position="29"/>
        <end position="40"/>
    </location>
</feature>
<feature type="region of interest" description="Disordered" evidence="1">
    <location>
        <begin position="26"/>
        <end position="54"/>
    </location>
</feature>
<proteinExistence type="predicted"/>
<keyword evidence="3" id="KW-1185">Reference proteome</keyword>
<evidence type="ECO:0000313" key="2">
    <source>
        <dbReference type="EMBL" id="GGE31604.1"/>
    </source>
</evidence>
<protein>
    <submittedName>
        <fullName evidence="2">Uncharacterized protein</fullName>
    </submittedName>
</protein>